<dbReference type="PANTHER" id="PTHR24171:SF10">
    <property type="entry name" value="ANKYRIN REPEAT DOMAIN-CONTAINING PROTEIN 29-LIKE"/>
    <property type="match status" value="1"/>
</dbReference>
<proteinExistence type="predicted"/>
<feature type="repeat" description="ANK" evidence="3">
    <location>
        <begin position="1012"/>
        <end position="1044"/>
    </location>
</feature>
<keyword evidence="2 3" id="KW-0040">ANK repeat</keyword>
<evidence type="ECO:0000313" key="8">
    <source>
        <dbReference type="EMBL" id="CAL1139462.1"/>
    </source>
</evidence>
<feature type="domain" description="EF-hand" evidence="6">
    <location>
        <begin position="857"/>
        <end position="892"/>
    </location>
</feature>
<feature type="repeat" description="ANK" evidence="3">
    <location>
        <begin position="1111"/>
        <end position="1143"/>
    </location>
</feature>
<feature type="region of interest" description="Disordered" evidence="5">
    <location>
        <begin position="302"/>
        <end position="322"/>
    </location>
</feature>
<evidence type="ECO:0000313" key="7">
    <source>
        <dbReference type="EMBL" id="CAI3986087.1"/>
    </source>
</evidence>
<dbReference type="GO" id="GO:0005509">
    <property type="term" value="F:calcium ion binding"/>
    <property type="evidence" value="ECO:0007669"/>
    <property type="project" value="InterPro"/>
</dbReference>
<dbReference type="PROSITE" id="PS50222">
    <property type="entry name" value="EF_HAND_2"/>
    <property type="match status" value="1"/>
</dbReference>
<feature type="repeat" description="ANK" evidence="3">
    <location>
        <begin position="1243"/>
        <end position="1275"/>
    </location>
</feature>
<feature type="repeat" description="ANK" evidence="3">
    <location>
        <begin position="1177"/>
        <end position="1209"/>
    </location>
</feature>
<dbReference type="EMBL" id="CAMXCT010001045">
    <property type="protein sequence ID" value="CAI3986087.1"/>
    <property type="molecule type" value="Genomic_DNA"/>
</dbReference>
<dbReference type="InterPro" id="IPR002048">
    <property type="entry name" value="EF_hand_dom"/>
</dbReference>
<dbReference type="PANTHER" id="PTHR24171">
    <property type="entry name" value="ANKYRIN REPEAT DOMAIN-CONTAINING PROTEIN 39-RELATED"/>
    <property type="match status" value="1"/>
</dbReference>
<feature type="region of interest" description="Disordered" evidence="5">
    <location>
        <begin position="1072"/>
        <end position="1092"/>
    </location>
</feature>
<feature type="repeat" description="ANK" evidence="3">
    <location>
        <begin position="1210"/>
        <end position="1242"/>
    </location>
</feature>
<dbReference type="Gene3D" id="2.60.220.30">
    <property type="match status" value="2"/>
</dbReference>
<feature type="non-terminal residue" evidence="7">
    <location>
        <position position="1315"/>
    </location>
</feature>
<name>A0A9P1C5W9_9DINO</name>
<feature type="repeat" description="ANK" evidence="3">
    <location>
        <begin position="1144"/>
        <end position="1176"/>
    </location>
</feature>
<reference evidence="8" key="2">
    <citation type="submission" date="2024-04" db="EMBL/GenBank/DDBJ databases">
        <authorList>
            <person name="Chen Y."/>
            <person name="Shah S."/>
            <person name="Dougan E. K."/>
            <person name="Thang M."/>
            <person name="Chan C."/>
        </authorList>
    </citation>
    <scope>NUCLEOTIDE SEQUENCE [LARGE SCALE GENOMIC DNA]</scope>
</reference>
<gene>
    <name evidence="7" type="ORF">C1SCF055_LOCUS13466</name>
</gene>
<keyword evidence="4" id="KW-0175">Coiled coil</keyword>
<dbReference type="EMBL" id="CAMXCT030001045">
    <property type="protein sequence ID" value="CAL4773399.1"/>
    <property type="molecule type" value="Genomic_DNA"/>
</dbReference>
<evidence type="ECO:0000313" key="9">
    <source>
        <dbReference type="EMBL" id="CAL4773399.1"/>
    </source>
</evidence>
<evidence type="ECO:0000256" key="2">
    <source>
        <dbReference type="ARBA" id="ARBA00023043"/>
    </source>
</evidence>
<feature type="repeat" description="ANK" evidence="3">
    <location>
        <begin position="1045"/>
        <end position="1077"/>
    </location>
</feature>
<comment type="caution">
    <text evidence="7">The sequence shown here is derived from an EMBL/GenBank/DDBJ whole genome shotgun (WGS) entry which is preliminary data.</text>
</comment>
<feature type="compositionally biased region" description="Basic and acidic residues" evidence="5">
    <location>
        <begin position="1073"/>
        <end position="1092"/>
    </location>
</feature>
<dbReference type="Gene3D" id="1.25.40.20">
    <property type="entry name" value="Ankyrin repeat-containing domain"/>
    <property type="match status" value="4"/>
</dbReference>
<dbReference type="InterPro" id="IPR002110">
    <property type="entry name" value="Ankyrin_rpt"/>
</dbReference>
<keyword evidence="1" id="KW-0677">Repeat</keyword>
<dbReference type="SMART" id="SM00248">
    <property type="entry name" value="ANK"/>
    <property type="match status" value="8"/>
</dbReference>
<dbReference type="OrthoDB" id="341259at2759"/>
<feature type="region of interest" description="Disordered" evidence="5">
    <location>
        <begin position="746"/>
        <end position="786"/>
    </location>
</feature>
<dbReference type="EMBL" id="CAMXCT020001045">
    <property type="protein sequence ID" value="CAL1139462.1"/>
    <property type="molecule type" value="Genomic_DNA"/>
</dbReference>
<dbReference type="Pfam" id="PF00023">
    <property type="entry name" value="Ank"/>
    <property type="match status" value="2"/>
</dbReference>
<evidence type="ECO:0000256" key="3">
    <source>
        <dbReference type="PROSITE-ProRule" id="PRU00023"/>
    </source>
</evidence>
<dbReference type="Proteomes" id="UP001152797">
    <property type="component" value="Unassembled WGS sequence"/>
</dbReference>
<sequence>VFVALISGRSCRCNSAHETVQDLKEEAERKLETTIEHLSGLDMQPLNGAMTLQEANILPGNTLTAVLDPVVLKDFGHGISMKTAQSVFDEYGPRIDMLADWKDLKDPSSLEEVLPAGHVALSQLVRLSPEEIIFPKPVQVEMPVCVGAKAVWRSSATGWTPVEGAKFCDGRVVVALDHFCDVVVTGYCQLKAIGFIDPRDTTAKVVLLHVACRSCQNNLDQLCLDAEMLELFKKCGPSAPLGTYGHQERLQARQAGQEVLNMPVMFHRMPQVSGKLTAQSARHFSVEIDGTEHRFEELLSEAVTASPTSQLRSTPASEARPSAAAWLGGEHGNPAAVAVTSDVPAAPRPERCHLLLSGRFNSERTMNYMRRVKRRLEERRVPVCMVQAQVGQSFAELTRIGLAHAKGMVAFCTSDYGAYTAPHPSTPGLGTSICVEQRKTPYDIAQDNDHRKVMGVLDPVFVALLSGRSCRCASAGRKAAEALRNTNNFDADTTADYSRNGAMTLQETNILPGNTLTAVLDFGHGISMKTAQSVFDEYGPRMDVVADWRDLKDPSSLEEVLPPGHVALSQLVRLSPEDVTFPKPVEVEMPTCVGAESVWRSSATGWEPLLGAKFSDGRVVVALSHFCDVVATGPCGLKAVGFIDPHDANAKVALLHVACESCQNSLEQLCSDADMLGSFKKCGPSVPLGTYRHDEDLELRQGQEAMNMRVRFHRMPQVSRKLVADSASHFSVEIEGDDHQFEELRSEAATSATASNPTASDPPSAPATSQAMPAAAMTSDVSMAQERPERGHLLLSGRFNSDTILVEGLGRAKGIVAFCTSEYGNSTFMAKDGPDTSAGRPRCETSNFGIHAVLTLADHAGVEAIFQHLDPTGSGTLGKEELLSILSGLGVSDQELPGSPCHVGMSADDHNPVQLCGDFLSHSDMTCAMFLRNTLKDGKEVEGQWAALRQDVQTELNISEPNDLGSKVEAEADETEIENCGDILQAAKEGNVGAVRHLLQVDPQSLEQVDRLGVGPLAYAAVEGHLEVVQVLLAAGASVEAKNHNGNGPLHFAAQEGHPEVVEALLAAGASVEAKDDDGRGPQRRDGCDRDANSCRLGAARRHFQRRPPDRGDEPLAMAAAEGHLEVVEALLAAGASVEARGSVGSTPLHYAAFNGHAAVVEQLLAAGAAVDAANNEGRTALHDAAKRGHTAAVEQLLAAGAAVDAANNEGRTALHDAAKRGHTAAVEQLLAAGAAVDAANNEGRTALHWAAIDGDAAVVERLLAAGAAVDAADNEGDTPYDRAKHFGRRKVMGVLDPVPWRWDEHPLVDQGFGT</sequence>
<dbReference type="PROSITE" id="PS50297">
    <property type="entry name" value="ANK_REP_REGION"/>
    <property type="match status" value="7"/>
</dbReference>
<keyword evidence="10" id="KW-1185">Reference proteome</keyword>
<evidence type="ECO:0000256" key="4">
    <source>
        <dbReference type="SAM" id="Coils"/>
    </source>
</evidence>
<evidence type="ECO:0000256" key="5">
    <source>
        <dbReference type="SAM" id="MobiDB-lite"/>
    </source>
</evidence>
<dbReference type="InterPro" id="IPR036770">
    <property type="entry name" value="Ankyrin_rpt-contain_sf"/>
</dbReference>
<evidence type="ECO:0000256" key="1">
    <source>
        <dbReference type="ARBA" id="ARBA00022737"/>
    </source>
</evidence>
<accession>A0A9P1C5W9</accession>
<protein>
    <submittedName>
        <fullName evidence="9">Ankyrin repeat domain-containing protein 50</fullName>
    </submittedName>
</protein>
<reference evidence="7" key="1">
    <citation type="submission" date="2022-10" db="EMBL/GenBank/DDBJ databases">
        <authorList>
            <person name="Chen Y."/>
            <person name="Dougan E. K."/>
            <person name="Chan C."/>
            <person name="Rhodes N."/>
            <person name="Thang M."/>
        </authorList>
    </citation>
    <scope>NUCLEOTIDE SEQUENCE</scope>
</reference>
<organism evidence="7">
    <name type="scientific">Cladocopium goreaui</name>
    <dbReference type="NCBI Taxonomy" id="2562237"/>
    <lineage>
        <taxon>Eukaryota</taxon>
        <taxon>Sar</taxon>
        <taxon>Alveolata</taxon>
        <taxon>Dinophyceae</taxon>
        <taxon>Suessiales</taxon>
        <taxon>Symbiodiniaceae</taxon>
        <taxon>Cladocopium</taxon>
    </lineage>
</organism>
<feature type="compositionally biased region" description="Polar residues" evidence="5">
    <location>
        <begin position="303"/>
        <end position="316"/>
    </location>
</feature>
<feature type="non-terminal residue" evidence="7">
    <location>
        <position position="1"/>
    </location>
</feature>
<evidence type="ECO:0000313" key="10">
    <source>
        <dbReference type="Proteomes" id="UP001152797"/>
    </source>
</evidence>
<dbReference type="PROSITE" id="PS50088">
    <property type="entry name" value="ANK_REPEAT"/>
    <property type="match status" value="7"/>
</dbReference>
<dbReference type="Pfam" id="PF12796">
    <property type="entry name" value="Ank_2"/>
    <property type="match status" value="2"/>
</dbReference>
<evidence type="ECO:0000259" key="6">
    <source>
        <dbReference type="PROSITE" id="PS50222"/>
    </source>
</evidence>
<feature type="compositionally biased region" description="Low complexity" evidence="5">
    <location>
        <begin position="747"/>
        <end position="779"/>
    </location>
</feature>
<dbReference type="PRINTS" id="PR01415">
    <property type="entry name" value="ANKYRIN"/>
</dbReference>
<dbReference type="SUPFAM" id="SSF48403">
    <property type="entry name" value="Ankyrin repeat"/>
    <property type="match status" value="1"/>
</dbReference>
<feature type="coiled-coil region" evidence="4">
    <location>
        <begin position="13"/>
        <end position="44"/>
    </location>
</feature>